<keyword evidence="1" id="KW-1133">Transmembrane helix</keyword>
<organism evidence="3 4">
    <name type="scientific">Candidatus Stercoripulliclostridium merdigallinarum</name>
    <dbReference type="NCBI Taxonomy" id="2840951"/>
    <lineage>
        <taxon>Bacteria</taxon>
        <taxon>Bacillati</taxon>
        <taxon>Bacillota</taxon>
        <taxon>Clostridia</taxon>
        <taxon>Eubacteriales</taxon>
        <taxon>Candidatus Stercoripulliclostridium</taxon>
    </lineage>
</organism>
<feature type="domain" description="Phosphatidic acid phosphatase type 2/haloperoxidase" evidence="2">
    <location>
        <begin position="58"/>
        <end position="170"/>
    </location>
</feature>
<dbReference type="EMBL" id="DVNF01000148">
    <property type="protein sequence ID" value="HIU60722.1"/>
    <property type="molecule type" value="Genomic_DNA"/>
</dbReference>
<keyword evidence="1" id="KW-0472">Membrane</keyword>
<dbReference type="Proteomes" id="UP000824094">
    <property type="component" value="Unassembled WGS sequence"/>
</dbReference>
<gene>
    <name evidence="3" type="ORF">IAB05_04970</name>
</gene>
<feature type="transmembrane region" description="Helical" evidence="1">
    <location>
        <begin position="51"/>
        <end position="71"/>
    </location>
</feature>
<reference evidence="3" key="1">
    <citation type="submission" date="2020-10" db="EMBL/GenBank/DDBJ databases">
        <authorList>
            <person name="Gilroy R."/>
        </authorList>
    </citation>
    <scope>NUCLEOTIDE SEQUENCE</scope>
    <source>
        <strain evidence="3">18911</strain>
    </source>
</reference>
<evidence type="ECO:0000313" key="3">
    <source>
        <dbReference type="EMBL" id="HIU60722.1"/>
    </source>
</evidence>
<dbReference type="Gene3D" id="1.20.144.10">
    <property type="entry name" value="Phosphatidic acid phosphatase type 2/haloperoxidase"/>
    <property type="match status" value="1"/>
</dbReference>
<reference evidence="3" key="2">
    <citation type="journal article" date="2021" name="PeerJ">
        <title>Extensive microbial diversity within the chicken gut microbiome revealed by metagenomics and culture.</title>
        <authorList>
            <person name="Gilroy R."/>
            <person name="Ravi A."/>
            <person name="Getino M."/>
            <person name="Pursley I."/>
            <person name="Horton D.L."/>
            <person name="Alikhan N.F."/>
            <person name="Baker D."/>
            <person name="Gharbi K."/>
            <person name="Hall N."/>
            <person name="Watson M."/>
            <person name="Adriaenssens E.M."/>
            <person name="Foster-Nyarko E."/>
            <person name="Jarju S."/>
            <person name="Secka A."/>
            <person name="Antonio M."/>
            <person name="Oren A."/>
            <person name="Chaudhuri R.R."/>
            <person name="La Ragione R."/>
            <person name="Hildebrand F."/>
            <person name="Pallen M.J."/>
        </authorList>
    </citation>
    <scope>NUCLEOTIDE SEQUENCE</scope>
    <source>
        <strain evidence="3">18911</strain>
    </source>
</reference>
<sequence length="196" mass="21168">MDLYISEFLFDSGATWARIVSAFAKFPGYAAIAVGIGLLIYGFIKKRDGDVANGAYLISGACLTALIVLILKESTARMRFADLPSPEAYYRNMAFGMGGDSFPSGHTAMAACGFLFAPLLSAGKKRTTLNAVLCVWVTATALARITLGAHYFTDTAAAIIIALLIKLILGYFILNKGYLKSVEKCKSIFKKKRRPA</sequence>
<dbReference type="InterPro" id="IPR036938">
    <property type="entry name" value="PAP2/HPO_sf"/>
</dbReference>
<feature type="transmembrane region" description="Helical" evidence="1">
    <location>
        <begin position="129"/>
        <end position="149"/>
    </location>
</feature>
<name>A0A9D1MI35_9FIRM</name>
<dbReference type="InterPro" id="IPR000326">
    <property type="entry name" value="PAP2/HPO"/>
</dbReference>
<dbReference type="AlphaFoldDB" id="A0A9D1MI35"/>
<dbReference type="SUPFAM" id="SSF48317">
    <property type="entry name" value="Acid phosphatase/Vanadium-dependent haloperoxidase"/>
    <property type="match status" value="1"/>
</dbReference>
<evidence type="ECO:0000256" key="1">
    <source>
        <dbReference type="SAM" id="Phobius"/>
    </source>
</evidence>
<proteinExistence type="predicted"/>
<accession>A0A9D1MI35</accession>
<evidence type="ECO:0000313" key="4">
    <source>
        <dbReference type="Proteomes" id="UP000824094"/>
    </source>
</evidence>
<dbReference type="PANTHER" id="PTHR14969">
    <property type="entry name" value="SPHINGOSINE-1-PHOSPHATE PHOSPHOHYDROLASE"/>
    <property type="match status" value="1"/>
</dbReference>
<protein>
    <submittedName>
        <fullName evidence="3">Phosphatase PAP2 family protein</fullName>
    </submittedName>
</protein>
<keyword evidence="1" id="KW-0812">Transmembrane</keyword>
<dbReference type="PANTHER" id="PTHR14969:SF13">
    <property type="entry name" value="AT30094P"/>
    <property type="match status" value="1"/>
</dbReference>
<dbReference type="Pfam" id="PF01569">
    <property type="entry name" value="PAP2"/>
    <property type="match status" value="1"/>
</dbReference>
<feature type="transmembrane region" description="Helical" evidence="1">
    <location>
        <begin position="26"/>
        <end position="44"/>
    </location>
</feature>
<feature type="transmembrane region" description="Helical" evidence="1">
    <location>
        <begin position="102"/>
        <end position="122"/>
    </location>
</feature>
<dbReference type="SMART" id="SM00014">
    <property type="entry name" value="acidPPc"/>
    <property type="match status" value="1"/>
</dbReference>
<feature type="transmembrane region" description="Helical" evidence="1">
    <location>
        <begin position="155"/>
        <end position="174"/>
    </location>
</feature>
<evidence type="ECO:0000259" key="2">
    <source>
        <dbReference type="SMART" id="SM00014"/>
    </source>
</evidence>
<comment type="caution">
    <text evidence="3">The sequence shown here is derived from an EMBL/GenBank/DDBJ whole genome shotgun (WGS) entry which is preliminary data.</text>
</comment>